<name>A0A810QBE2_9FIRM</name>
<dbReference type="EMBL" id="AP023420">
    <property type="protein sequence ID" value="BCK85569.1"/>
    <property type="molecule type" value="Genomic_DNA"/>
</dbReference>
<dbReference type="GO" id="GO:0006508">
    <property type="term" value="P:proteolysis"/>
    <property type="evidence" value="ECO:0007669"/>
    <property type="project" value="UniProtKB-KW"/>
</dbReference>
<keyword evidence="8 11" id="KW-1133">Transmembrane helix</keyword>
<dbReference type="AlphaFoldDB" id="A0A810QBE2"/>
<proteinExistence type="inferred from homology"/>
<keyword evidence="9 13" id="KW-0482">Metalloprotease</keyword>
<keyword evidence="4" id="KW-0645">Protease</keyword>
<evidence type="ECO:0000256" key="9">
    <source>
        <dbReference type="ARBA" id="ARBA00023049"/>
    </source>
</evidence>
<feature type="transmembrane region" description="Helical" evidence="11">
    <location>
        <begin position="280"/>
        <end position="298"/>
    </location>
</feature>
<sequence>MEPIFILAAILIFGVLVAVHEFGHFIAAKLCGVQVNEFSIGMGPLIWHKETEETQYSWRLLPIGGYCAMEGEDEDSGNERSFVRQGFWKKLLILAAGSGMNFLTGFLVVLALYAGAAGFFTDQITGFAPEFSMTGEDGLMEGDIFYKIDGYRTYLKGDAELFLSYHQGDTIDLEVIRDGERIVLEDFPMARQTYTDSGGGTYTGFGLYVGAHFTEATILTWLQYAWYQTLDFVQLVWFSLVQLFTGGASIEDLSGPVGIVSTITEVGSSAETAGAAWSQIFYFAALLAVNLAVMNMLPIPALDGGRIFFLLVDAVALLIFKRRVPEKYQAAVNTVGFVVLMGFMLLVTLQDVWKLIR</sequence>
<dbReference type="KEGG" id="pfaa:MM59RIKEN_28880"/>
<evidence type="ECO:0000256" key="8">
    <source>
        <dbReference type="ARBA" id="ARBA00022989"/>
    </source>
</evidence>
<organism evidence="13 14">
    <name type="scientific">Pusillibacter faecalis</name>
    <dbReference type="NCBI Taxonomy" id="2714358"/>
    <lineage>
        <taxon>Bacteria</taxon>
        <taxon>Bacillati</taxon>
        <taxon>Bacillota</taxon>
        <taxon>Clostridia</taxon>
        <taxon>Eubacteriales</taxon>
        <taxon>Oscillospiraceae</taxon>
        <taxon>Pusillibacter</taxon>
    </lineage>
</organism>
<evidence type="ECO:0000256" key="4">
    <source>
        <dbReference type="ARBA" id="ARBA00022670"/>
    </source>
</evidence>
<keyword evidence="14" id="KW-1185">Reference proteome</keyword>
<dbReference type="InterPro" id="IPR036034">
    <property type="entry name" value="PDZ_sf"/>
</dbReference>
<evidence type="ECO:0000256" key="7">
    <source>
        <dbReference type="ARBA" id="ARBA00022833"/>
    </source>
</evidence>
<reference evidence="13" key="1">
    <citation type="submission" date="2020-09" db="EMBL/GenBank/DDBJ databases">
        <title>New species isolated from human feces.</title>
        <authorList>
            <person name="Kitahara M."/>
            <person name="Shigeno Y."/>
            <person name="Shime M."/>
            <person name="Matsumoto Y."/>
            <person name="Nakamura S."/>
            <person name="Motooka D."/>
            <person name="Fukuoka S."/>
            <person name="Nishikawa H."/>
            <person name="Benno Y."/>
        </authorList>
    </citation>
    <scope>NUCLEOTIDE SEQUENCE</scope>
    <source>
        <strain evidence="13">MM59</strain>
    </source>
</reference>
<evidence type="ECO:0000256" key="2">
    <source>
        <dbReference type="ARBA" id="ARBA00004141"/>
    </source>
</evidence>
<dbReference type="RefSeq" id="WP_213543609.1">
    <property type="nucleotide sequence ID" value="NZ_AP023420.1"/>
</dbReference>
<dbReference type="Proteomes" id="UP000679848">
    <property type="component" value="Chromosome"/>
</dbReference>
<dbReference type="InterPro" id="IPR004387">
    <property type="entry name" value="Pept_M50_Zn"/>
</dbReference>
<dbReference type="PANTHER" id="PTHR42837:SF2">
    <property type="entry name" value="MEMBRANE METALLOPROTEASE ARASP2, CHLOROPLASTIC-RELATED"/>
    <property type="match status" value="1"/>
</dbReference>
<evidence type="ECO:0000256" key="10">
    <source>
        <dbReference type="ARBA" id="ARBA00023136"/>
    </source>
</evidence>
<evidence type="ECO:0000256" key="6">
    <source>
        <dbReference type="ARBA" id="ARBA00022801"/>
    </source>
</evidence>
<evidence type="ECO:0000313" key="13">
    <source>
        <dbReference type="EMBL" id="BCK85569.1"/>
    </source>
</evidence>
<keyword evidence="6" id="KW-0378">Hydrolase</keyword>
<dbReference type="CDD" id="cd06163">
    <property type="entry name" value="S2P-M50_PDZ_RseP-like"/>
    <property type="match status" value="1"/>
</dbReference>
<dbReference type="GO" id="GO:0004222">
    <property type="term" value="F:metalloendopeptidase activity"/>
    <property type="evidence" value="ECO:0007669"/>
    <property type="project" value="InterPro"/>
</dbReference>
<evidence type="ECO:0000259" key="12">
    <source>
        <dbReference type="Pfam" id="PF02163"/>
    </source>
</evidence>
<evidence type="ECO:0000256" key="11">
    <source>
        <dbReference type="SAM" id="Phobius"/>
    </source>
</evidence>
<feature type="transmembrane region" description="Helical" evidence="11">
    <location>
        <begin position="91"/>
        <end position="114"/>
    </location>
</feature>
<dbReference type="SUPFAM" id="SSF50156">
    <property type="entry name" value="PDZ domain-like"/>
    <property type="match status" value="1"/>
</dbReference>
<feature type="domain" description="Peptidase M50" evidence="12">
    <location>
        <begin position="9"/>
        <end position="342"/>
    </location>
</feature>
<comment type="cofactor">
    <cofactor evidence="1">
        <name>Zn(2+)</name>
        <dbReference type="ChEBI" id="CHEBI:29105"/>
    </cofactor>
</comment>
<keyword evidence="5 11" id="KW-0812">Transmembrane</keyword>
<evidence type="ECO:0000256" key="3">
    <source>
        <dbReference type="ARBA" id="ARBA00007931"/>
    </source>
</evidence>
<dbReference type="InterPro" id="IPR008915">
    <property type="entry name" value="Peptidase_M50"/>
</dbReference>
<evidence type="ECO:0000256" key="1">
    <source>
        <dbReference type="ARBA" id="ARBA00001947"/>
    </source>
</evidence>
<evidence type="ECO:0000256" key="5">
    <source>
        <dbReference type="ARBA" id="ARBA00022692"/>
    </source>
</evidence>
<comment type="similarity">
    <text evidence="3">Belongs to the peptidase M50B family.</text>
</comment>
<protein>
    <submittedName>
        <fullName evidence="13">Putative zinc metalloprotease</fullName>
    </submittedName>
</protein>
<keyword evidence="10 11" id="KW-0472">Membrane</keyword>
<keyword evidence="7" id="KW-0862">Zinc</keyword>
<gene>
    <name evidence="13" type="ORF">MM59RIKEN_28880</name>
</gene>
<comment type="subcellular location">
    <subcellularLocation>
        <location evidence="2">Membrane</location>
        <topology evidence="2">Multi-pass membrane protein</topology>
    </subcellularLocation>
</comment>
<dbReference type="Pfam" id="PF02163">
    <property type="entry name" value="Peptidase_M50"/>
    <property type="match status" value="1"/>
</dbReference>
<dbReference type="GO" id="GO:0016020">
    <property type="term" value="C:membrane"/>
    <property type="evidence" value="ECO:0007669"/>
    <property type="project" value="UniProtKB-SubCell"/>
</dbReference>
<evidence type="ECO:0000313" key="14">
    <source>
        <dbReference type="Proteomes" id="UP000679848"/>
    </source>
</evidence>
<dbReference type="PANTHER" id="PTHR42837">
    <property type="entry name" value="REGULATOR OF SIGMA-E PROTEASE RSEP"/>
    <property type="match status" value="1"/>
</dbReference>
<feature type="transmembrane region" description="Helical" evidence="11">
    <location>
        <begin position="332"/>
        <end position="353"/>
    </location>
</feature>
<accession>A0A810QBE2</accession>